<dbReference type="RefSeq" id="XP_001313825.1">
    <property type="nucleotide sequence ID" value="XM_001313824.1"/>
</dbReference>
<dbReference type="VEuPathDB" id="TrichDB:TVAGG3_0980210"/>
<dbReference type="SUPFAM" id="SSF48371">
    <property type="entry name" value="ARM repeat"/>
    <property type="match status" value="1"/>
</dbReference>
<proteinExistence type="predicted"/>
<dbReference type="EMBL" id="DS113586">
    <property type="protein sequence ID" value="EAY00896.1"/>
    <property type="molecule type" value="Genomic_DNA"/>
</dbReference>
<evidence type="ECO:0000313" key="1">
    <source>
        <dbReference type="EMBL" id="EAY00896.1"/>
    </source>
</evidence>
<accession>A2F2J6</accession>
<reference evidence="1" key="2">
    <citation type="journal article" date="2007" name="Science">
        <title>Draft genome sequence of the sexually transmitted pathogen Trichomonas vaginalis.</title>
        <authorList>
            <person name="Carlton J.M."/>
            <person name="Hirt R.P."/>
            <person name="Silva J.C."/>
            <person name="Delcher A.L."/>
            <person name="Schatz M."/>
            <person name="Zhao Q."/>
            <person name="Wortman J.R."/>
            <person name="Bidwell S.L."/>
            <person name="Alsmark U.C.M."/>
            <person name="Besteiro S."/>
            <person name="Sicheritz-Ponten T."/>
            <person name="Noel C.J."/>
            <person name="Dacks J.B."/>
            <person name="Foster P.G."/>
            <person name="Simillion C."/>
            <person name="Van de Peer Y."/>
            <person name="Miranda-Saavedra D."/>
            <person name="Barton G.J."/>
            <person name="Westrop G.D."/>
            <person name="Mueller S."/>
            <person name="Dessi D."/>
            <person name="Fiori P.L."/>
            <person name="Ren Q."/>
            <person name="Paulsen I."/>
            <person name="Zhang H."/>
            <person name="Bastida-Corcuera F.D."/>
            <person name="Simoes-Barbosa A."/>
            <person name="Brown M.T."/>
            <person name="Hayes R.D."/>
            <person name="Mukherjee M."/>
            <person name="Okumura C.Y."/>
            <person name="Schneider R."/>
            <person name="Smith A.J."/>
            <person name="Vanacova S."/>
            <person name="Villalvazo M."/>
            <person name="Haas B.J."/>
            <person name="Pertea M."/>
            <person name="Feldblyum T.V."/>
            <person name="Utterback T.R."/>
            <person name="Shu C.L."/>
            <person name="Osoegawa K."/>
            <person name="de Jong P.J."/>
            <person name="Hrdy I."/>
            <person name="Horvathova L."/>
            <person name="Zubacova Z."/>
            <person name="Dolezal P."/>
            <person name="Malik S.B."/>
            <person name="Logsdon J.M. Jr."/>
            <person name="Henze K."/>
            <person name="Gupta A."/>
            <person name="Wang C.C."/>
            <person name="Dunne R.L."/>
            <person name="Upcroft J.A."/>
            <person name="Upcroft P."/>
            <person name="White O."/>
            <person name="Salzberg S.L."/>
            <person name="Tang P."/>
            <person name="Chiu C.-H."/>
            <person name="Lee Y.-S."/>
            <person name="Embley T.M."/>
            <person name="Coombs G.H."/>
            <person name="Mottram J.C."/>
            <person name="Tachezy J."/>
            <person name="Fraser-Liggett C.M."/>
            <person name="Johnson P.J."/>
        </authorList>
    </citation>
    <scope>NUCLEOTIDE SEQUENCE [LARGE SCALE GENOMIC DNA]</scope>
    <source>
        <strain evidence="1">G3</strain>
    </source>
</reference>
<dbReference type="KEGG" id="tva:4758719"/>
<dbReference type="VEuPathDB" id="TrichDB:TVAG_265990"/>
<name>A2F2J6_TRIV3</name>
<dbReference type="InterPro" id="IPR016024">
    <property type="entry name" value="ARM-type_fold"/>
</dbReference>
<dbReference type="Proteomes" id="UP000001542">
    <property type="component" value="Unassembled WGS sequence"/>
</dbReference>
<protein>
    <submittedName>
        <fullName evidence="1">Uncharacterized protein</fullName>
    </submittedName>
</protein>
<dbReference type="AlphaFoldDB" id="A2F2J6"/>
<evidence type="ECO:0000313" key="2">
    <source>
        <dbReference type="Proteomes" id="UP000001542"/>
    </source>
</evidence>
<organism evidence="1 2">
    <name type="scientific">Trichomonas vaginalis (strain ATCC PRA-98 / G3)</name>
    <dbReference type="NCBI Taxonomy" id="412133"/>
    <lineage>
        <taxon>Eukaryota</taxon>
        <taxon>Metamonada</taxon>
        <taxon>Parabasalia</taxon>
        <taxon>Trichomonadida</taxon>
        <taxon>Trichomonadidae</taxon>
        <taxon>Trichomonas</taxon>
    </lineage>
</organism>
<reference evidence="1" key="1">
    <citation type="submission" date="2006-10" db="EMBL/GenBank/DDBJ databases">
        <authorList>
            <person name="Amadeo P."/>
            <person name="Zhao Q."/>
            <person name="Wortman J."/>
            <person name="Fraser-Liggett C."/>
            <person name="Carlton J."/>
        </authorList>
    </citation>
    <scope>NUCLEOTIDE SEQUENCE</scope>
    <source>
        <strain evidence="1">G3</strain>
    </source>
</reference>
<sequence length="468" mass="54849">MNETLKKDIKKQDQSETHFLFIPRNLTVKFDMNALLLLDFEIPEQFEEIKSRLEQLNVLINYSQSNNLDDITELPREFFVLLQILIDYPETIKFFNPKSTFSFAIQIINTLVTSFLKKHAYLLENFAEFDIITKLVTKVPKISVTDLLTAIFAINPQYLIKISPECGPYLLEAQQQCLYNDEWASSIINVYSFFFRVEAIPAEDLPNILTFVFNKAIKGLSCAFKLLSYLQNEEYVQYLVQNGIVFKLIRMFTLFDPRMDSGVQSYIFDVLFNVCASPFFGYLLEEQIIDDEKNNTIIYYLCSWNRSYHKRINGLEIFDKSCKILCQLLETEGFDWDILLRSELAQYLPVFMSEVTTPEFITNTFHLIYILFNNDASTQYSQQFDISNLFETIYSSTNLEIIKNLLRFVIAVNDRHANNTVTDEFWELMQNLTHDELFLSSLDEFIDNSDDELKGLTYQVNNIINDEE</sequence>
<dbReference type="InParanoid" id="A2F2J6"/>
<gene>
    <name evidence="1" type="ORF">TVAG_265990</name>
</gene>
<keyword evidence="2" id="KW-1185">Reference proteome</keyword>